<feature type="modified residue" description="N6-(pyridoxal phosphate)lysine" evidence="9">
    <location>
        <position position="244"/>
    </location>
</feature>
<dbReference type="RefSeq" id="WP_188914023.1">
    <property type="nucleotide sequence ID" value="NZ_BMMF01000008.1"/>
</dbReference>
<dbReference type="PANTHER" id="PTHR43643:SF3">
    <property type="entry name" value="HISTIDINOL-PHOSPHATE AMINOTRANSFERASE"/>
    <property type="match status" value="1"/>
</dbReference>
<comment type="catalytic activity">
    <reaction evidence="8 9">
        <text>L-histidinol phosphate + 2-oxoglutarate = 3-(imidazol-4-yl)-2-oxopropyl phosphate + L-glutamate</text>
        <dbReference type="Rhea" id="RHEA:23744"/>
        <dbReference type="ChEBI" id="CHEBI:16810"/>
        <dbReference type="ChEBI" id="CHEBI:29985"/>
        <dbReference type="ChEBI" id="CHEBI:57766"/>
        <dbReference type="ChEBI" id="CHEBI:57980"/>
        <dbReference type="EC" id="2.6.1.9"/>
    </reaction>
</comment>
<dbReference type="CDD" id="cd00609">
    <property type="entry name" value="AAT_like"/>
    <property type="match status" value="1"/>
</dbReference>
<evidence type="ECO:0000256" key="9">
    <source>
        <dbReference type="HAMAP-Rule" id="MF_01023"/>
    </source>
</evidence>
<keyword evidence="5 9" id="KW-0032">Aminotransferase</keyword>
<sequence>MSSNTVLETTALGPIGASLEAPRPLARPEPRPGVLAIETYVPGKSVVPPGVTPHKLSSNENPFGASPAAIAAAKAAMDRLAVYPDGSASALRAAIARKYGLDAKRIVVGNGSDELLEMLAQAYIGPGDEGLFSEHGFLVYRIAILTAGGTPVVAPERDYTTDVDAILARVTERTRIVFLANPNNPTGTYLPFDEIRRLQAALPPRVLLVLDAAYAEYVRRNDYASGLELALTAENVVMTRTFSKVYGLAALRLGWMVAPAHVVDTIERIRPPFNVNAAALAAGVAAIEDEAFVSASVAHNEEWAERLTTAFEALGLGVTPSVGNFLMIHFPTTPGRTAREADAFLTARGLVVRRIESYGLPNALRMSIGTAEANELVVAALRDFLAGGDARAPETRDA</sequence>
<keyword evidence="6 9" id="KW-0808">Transferase</keyword>
<dbReference type="InterPro" id="IPR015424">
    <property type="entry name" value="PyrdxlP-dep_Trfase"/>
</dbReference>
<dbReference type="NCBIfam" id="TIGR01141">
    <property type="entry name" value="hisC"/>
    <property type="match status" value="1"/>
</dbReference>
<organism evidence="11 12">
    <name type="scientific">Salinarimonas ramus</name>
    <dbReference type="NCBI Taxonomy" id="690164"/>
    <lineage>
        <taxon>Bacteria</taxon>
        <taxon>Pseudomonadati</taxon>
        <taxon>Pseudomonadota</taxon>
        <taxon>Alphaproteobacteria</taxon>
        <taxon>Hyphomicrobiales</taxon>
        <taxon>Salinarimonadaceae</taxon>
        <taxon>Salinarimonas</taxon>
    </lineage>
</organism>
<comment type="pathway">
    <text evidence="2 9">Amino-acid biosynthesis; L-histidine biosynthesis; L-histidine from 5-phospho-alpha-D-ribose 1-diphosphate: step 7/9.</text>
</comment>
<evidence type="ECO:0000256" key="2">
    <source>
        <dbReference type="ARBA" id="ARBA00005011"/>
    </source>
</evidence>
<dbReference type="InterPro" id="IPR004839">
    <property type="entry name" value="Aminotransferase_I/II_large"/>
</dbReference>
<comment type="caution">
    <text evidence="11">The sequence shown here is derived from an EMBL/GenBank/DDBJ whole genome shotgun (WGS) entry which is preliminary data.</text>
</comment>
<comment type="similarity">
    <text evidence="3 9">Belongs to the class-II pyridoxal-phosphate-dependent aminotransferase family. Histidinol-phosphate aminotransferase subfamily.</text>
</comment>
<evidence type="ECO:0000256" key="3">
    <source>
        <dbReference type="ARBA" id="ARBA00007970"/>
    </source>
</evidence>
<keyword evidence="12" id="KW-1185">Reference proteome</keyword>
<evidence type="ECO:0000259" key="10">
    <source>
        <dbReference type="Pfam" id="PF00155"/>
    </source>
</evidence>
<dbReference type="Proteomes" id="UP000600449">
    <property type="component" value="Unassembled WGS sequence"/>
</dbReference>
<protein>
    <recommendedName>
        <fullName evidence="9">Histidinol-phosphate aminotransferase</fullName>
        <ecNumber evidence="9">2.6.1.9</ecNumber>
    </recommendedName>
    <alternativeName>
        <fullName evidence="9">Imidazole acetol-phosphate transaminase</fullName>
    </alternativeName>
</protein>
<dbReference type="HAMAP" id="MF_01023">
    <property type="entry name" value="HisC_aminotrans_2"/>
    <property type="match status" value="1"/>
</dbReference>
<dbReference type="Gene3D" id="3.40.640.10">
    <property type="entry name" value="Type I PLP-dependent aspartate aminotransferase-like (Major domain)"/>
    <property type="match status" value="1"/>
</dbReference>
<comment type="cofactor">
    <cofactor evidence="1 9">
        <name>pyridoxal 5'-phosphate</name>
        <dbReference type="ChEBI" id="CHEBI:597326"/>
    </cofactor>
</comment>
<evidence type="ECO:0000256" key="5">
    <source>
        <dbReference type="ARBA" id="ARBA00022576"/>
    </source>
</evidence>
<evidence type="ECO:0000313" key="12">
    <source>
        <dbReference type="Proteomes" id="UP000600449"/>
    </source>
</evidence>
<dbReference type="GO" id="GO:0004400">
    <property type="term" value="F:histidinol-phosphate transaminase activity"/>
    <property type="evidence" value="ECO:0007669"/>
    <property type="project" value="UniProtKB-UniRule"/>
</dbReference>
<dbReference type="AlphaFoldDB" id="A0A917V514"/>
<dbReference type="Gene3D" id="3.90.1150.10">
    <property type="entry name" value="Aspartate Aminotransferase, domain 1"/>
    <property type="match status" value="1"/>
</dbReference>
<feature type="domain" description="Aminotransferase class I/classII large" evidence="10">
    <location>
        <begin position="55"/>
        <end position="381"/>
    </location>
</feature>
<dbReference type="InterPro" id="IPR005861">
    <property type="entry name" value="HisP_aminotrans"/>
</dbReference>
<name>A0A917V514_9HYPH</name>
<comment type="subunit">
    <text evidence="4 9">Homodimer.</text>
</comment>
<dbReference type="SUPFAM" id="SSF53383">
    <property type="entry name" value="PLP-dependent transferases"/>
    <property type="match status" value="1"/>
</dbReference>
<keyword evidence="9" id="KW-0368">Histidine biosynthesis</keyword>
<evidence type="ECO:0000313" key="11">
    <source>
        <dbReference type="EMBL" id="GGK40771.1"/>
    </source>
</evidence>
<dbReference type="Pfam" id="PF00155">
    <property type="entry name" value="Aminotran_1_2"/>
    <property type="match status" value="1"/>
</dbReference>
<keyword evidence="7 9" id="KW-0663">Pyridoxal phosphate</keyword>
<proteinExistence type="inferred from homology"/>
<dbReference type="PANTHER" id="PTHR43643">
    <property type="entry name" value="HISTIDINOL-PHOSPHATE AMINOTRANSFERASE 2"/>
    <property type="match status" value="1"/>
</dbReference>
<dbReference type="InterPro" id="IPR050106">
    <property type="entry name" value="HistidinolP_aminotransfase"/>
</dbReference>
<evidence type="ECO:0000256" key="8">
    <source>
        <dbReference type="ARBA" id="ARBA00047481"/>
    </source>
</evidence>
<reference evidence="11 12" key="1">
    <citation type="journal article" date="2014" name="Int. J. Syst. Evol. Microbiol.">
        <title>Complete genome sequence of Corynebacterium casei LMG S-19264T (=DSM 44701T), isolated from a smear-ripened cheese.</title>
        <authorList>
            <consortium name="US DOE Joint Genome Institute (JGI-PGF)"/>
            <person name="Walter F."/>
            <person name="Albersmeier A."/>
            <person name="Kalinowski J."/>
            <person name="Ruckert C."/>
        </authorList>
    </citation>
    <scope>NUCLEOTIDE SEQUENCE [LARGE SCALE GENOMIC DNA]</scope>
    <source>
        <strain evidence="11 12">CGMCC 1.9161</strain>
    </source>
</reference>
<evidence type="ECO:0000256" key="6">
    <source>
        <dbReference type="ARBA" id="ARBA00022679"/>
    </source>
</evidence>
<evidence type="ECO:0000256" key="7">
    <source>
        <dbReference type="ARBA" id="ARBA00022898"/>
    </source>
</evidence>
<dbReference type="InterPro" id="IPR015421">
    <property type="entry name" value="PyrdxlP-dep_Trfase_major"/>
</dbReference>
<dbReference type="GO" id="GO:0000105">
    <property type="term" value="P:L-histidine biosynthetic process"/>
    <property type="evidence" value="ECO:0007669"/>
    <property type="project" value="UniProtKB-UniRule"/>
</dbReference>
<evidence type="ECO:0000256" key="4">
    <source>
        <dbReference type="ARBA" id="ARBA00011738"/>
    </source>
</evidence>
<gene>
    <name evidence="9 11" type="primary">hisC</name>
    <name evidence="11" type="ORF">GCM10011322_29920</name>
</gene>
<keyword evidence="9" id="KW-0028">Amino-acid biosynthesis</keyword>
<accession>A0A917V514</accession>
<dbReference type="EC" id="2.6.1.9" evidence="9"/>
<evidence type="ECO:0000256" key="1">
    <source>
        <dbReference type="ARBA" id="ARBA00001933"/>
    </source>
</evidence>
<dbReference type="GO" id="GO:0030170">
    <property type="term" value="F:pyridoxal phosphate binding"/>
    <property type="evidence" value="ECO:0007669"/>
    <property type="project" value="InterPro"/>
</dbReference>
<dbReference type="InterPro" id="IPR015422">
    <property type="entry name" value="PyrdxlP-dep_Trfase_small"/>
</dbReference>
<dbReference type="EMBL" id="BMMF01000008">
    <property type="protein sequence ID" value="GGK40771.1"/>
    <property type="molecule type" value="Genomic_DNA"/>
</dbReference>